<sequence>MVWLRDLERTCRVENAPVTERKMAKVCWKQICSPKEKGGAGVVNLAIKNKALLAKWRWRLAVEKKSLWSKVILAKYGTSVQHWRFRANKFKEMSTVWRRIVENSFDVRVAR</sequence>
<dbReference type="AlphaFoldDB" id="A0A5B6U7N3"/>
<dbReference type="EMBL" id="SMMG02000027">
    <property type="protein sequence ID" value="KAA3452464.1"/>
    <property type="molecule type" value="Genomic_DNA"/>
</dbReference>
<dbReference type="Proteomes" id="UP000325315">
    <property type="component" value="Unassembled WGS sequence"/>
</dbReference>
<comment type="caution">
    <text evidence="1">The sequence shown here is derived from an EMBL/GenBank/DDBJ whole genome shotgun (WGS) entry which is preliminary data.</text>
</comment>
<organism evidence="1 2">
    <name type="scientific">Gossypium australe</name>
    <dbReference type="NCBI Taxonomy" id="47621"/>
    <lineage>
        <taxon>Eukaryota</taxon>
        <taxon>Viridiplantae</taxon>
        <taxon>Streptophyta</taxon>
        <taxon>Embryophyta</taxon>
        <taxon>Tracheophyta</taxon>
        <taxon>Spermatophyta</taxon>
        <taxon>Magnoliopsida</taxon>
        <taxon>eudicotyledons</taxon>
        <taxon>Gunneridae</taxon>
        <taxon>Pentapetalae</taxon>
        <taxon>rosids</taxon>
        <taxon>malvids</taxon>
        <taxon>Malvales</taxon>
        <taxon>Malvaceae</taxon>
        <taxon>Malvoideae</taxon>
        <taxon>Gossypium</taxon>
    </lineage>
</organism>
<evidence type="ECO:0000313" key="1">
    <source>
        <dbReference type="EMBL" id="KAA3452464.1"/>
    </source>
</evidence>
<proteinExistence type="predicted"/>
<keyword evidence="2" id="KW-1185">Reference proteome</keyword>
<keyword evidence="1" id="KW-0808">Transferase</keyword>
<keyword evidence="1" id="KW-0695">RNA-directed DNA polymerase</keyword>
<keyword evidence="1" id="KW-0548">Nucleotidyltransferase</keyword>
<protein>
    <submittedName>
        <fullName evidence="1">LINE-1 reverse transcriptase isogeny</fullName>
    </submittedName>
</protein>
<gene>
    <name evidence="1" type="ORF">EPI10_034412</name>
</gene>
<dbReference type="OrthoDB" id="1000146at2759"/>
<name>A0A5B6U7N3_9ROSI</name>
<accession>A0A5B6U7N3</accession>
<evidence type="ECO:0000313" key="2">
    <source>
        <dbReference type="Proteomes" id="UP000325315"/>
    </source>
</evidence>
<dbReference type="GO" id="GO:0003964">
    <property type="term" value="F:RNA-directed DNA polymerase activity"/>
    <property type="evidence" value="ECO:0007669"/>
    <property type="project" value="UniProtKB-KW"/>
</dbReference>
<reference evidence="2" key="1">
    <citation type="journal article" date="2019" name="Plant Biotechnol. J.">
        <title>Genome sequencing of the Australian wild diploid species Gossypium australe highlights disease resistance and delayed gland morphogenesis.</title>
        <authorList>
            <person name="Cai Y."/>
            <person name="Cai X."/>
            <person name="Wang Q."/>
            <person name="Wang P."/>
            <person name="Zhang Y."/>
            <person name="Cai C."/>
            <person name="Xu Y."/>
            <person name="Wang K."/>
            <person name="Zhou Z."/>
            <person name="Wang C."/>
            <person name="Geng S."/>
            <person name="Li B."/>
            <person name="Dong Q."/>
            <person name="Hou Y."/>
            <person name="Wang H."/>
            <person name="Ai P."/>
            <person name="Liu Z."/>
            <person name="Yi F."/>
            <person name="Sun M."/>
            <person name="An G."/>
            <person name="Cheng J."/>
            <person name="Zhang Y."/>
            <person name="Shi Q."/>
            <person name="Xie Y."/>
            <person name="Shi X."/>
            <person name="Chang Y."/>
            <person name="Huang F."/>
            <person name="Chen Y."/>
            <person name="Hong S."/>
            <person name="Mi L."/>
            <person name="Sun Q."/>
            <person name="Zhang L."/>
            <person name="Zhou B."/>
            <person name="Peng R."/>
            <person name="Zhang X."/>
            <person name="Liu F."/>
        </authorList>
    </citation>
    <scope>NUCLEOTIDE SEQUENCE [LARGE SCALE GENOMIC DNA]</scope>
    <source>
        <strain evidence="2">cv. PA1801</strain>
    </source>
</reference>